<comment type="similarity">
    <text evidence="2">Belongs to the TAF7 family.</text>
</comment>
<evidence type="ECO:0000256" key="4">
    <source>
        <dbReference type="ARBA" id="ARBA00023163"/>
    </source>
</evidence>
<keyword evidence="10" id="KW-1185">Reference proteome</keyword>
<dbReference type="OrthoDB" id="153872at2759"/>
<evidence type="ECO:0000259" key="8">
    <source>
        <dbReference type="SMART" id="SM01370"/>
    </source>
</evidence>
<evidence type="ECO:0000313" key="10">
    <source>
        <dbReference type="Proteomes" id="UP000675881"/>
    </source>
</evidence>
<dbReference type="Pfam" id="PF04658">
    <property type="entry name" value="TAFII55_N"/>
    <property type="match status" value="1"/>
</dbReference>
<feature type="compositionally biased region" description="Polar residues" evidence="7">
    <location>
        <begin position="307"/>
        <end position="328"/>
    </location>
</feature>
<evidence type="ECO:0000256" key="3">
    <source>
        <dbReference type="ARBA" id="ARBA00023015"/>
    </source>
</evidence>
<reference evidence="9" key="1">
    <citation type="submission" date="2021-02" db="EMBL/GenBank/DDBJ databases">
        <authorList>
            <person name="Bekaert M."/>
        </authorList>
    </citation>
    <scope>NUCLEOTIDE SEQUENCE</scope>
    <source>
        <strain evidence="9">IoA-00</strain>
    </source>
</reference>
<evidence type="ECO:0000256" key="1">
    <source>
        <dbReference type="ARBA" id="ARBA00004123"/>
    </source>
</evidence>
<gene>
    <name evidence="9" type="ORF">LSAA_8261</name>
</gene>
<organism evidence="9 10">
    <name type="scientific">Lepeophtheirus salmonis</name>
    <name type="common">Salmon louse</name>
    <name type="synonym">Caligus salmonis</name>
    <dbReference type="NCBI Taxonomy" id="72036"/>
    <lineage>
        <taxon>Eukaryota</taxon>
        <taxon>Metazoa</taxon>
        <taxon>Ecdysozoa</taxon>
        <taxon>Arthropoda</taxon>
        <taxon>Crustacea</taxon>
        <taxon>Multicrustacea</taxon>
        <taxon>Hexanauplia</taxon>
        <taxon>Copepoda</taxon>
        <taxon>Siphonostomatoida</taxon>
        <taxon>Caligidae</taxon>
        <taxon>Lepeophtheirus</taxon>
    </lineage>
</organism>
<name>A0A7R8CT34_LEPSM</name>
<evidence type="ECO:0000256" key="7">
    <source>
        <dbReference type="SAM" id="MobiDB-lite"/>
    </source>
</evidence>
<dbReference type="GO" id="GO:0051123">
    <property type="term" value="P:RNA polymerase II preinitiation complex assembly"/>
    <property type="evidence" value="ECO:0007669"/>
    <property type="project" value="TreeGrafter"/>
</dbReference>
<comment type="subcellular location">
    <subcellularLocation>
        <location evidence="1">Nucleus</location>
    </subcellularLocation>
</comment>
<feature type="coiled-coil region" evidence="6">
    <location>
        <begin position="342"/>
        <end position="399"/>
    </location>
</feature>
<accession>A0A7R8CT34</accession>
<evidence type="ECO:0000313" key="9">
    <source>
        <dbReference type="EMBL" id="CAF2922381.1"/>
    </source>
</evidence>
<keyword evidence="3" id="KW-0805">Transcription regulation</keyword>
<sequence length="408" mass="46583">MVIEELVTTINKSTQVNNINIIKMHPPRSNTNKRRHVPASPPLGGIALDDPSSNQGFYPGWLPPPTGPAELENQFIMRLPKEPAEALREALRSGASNIKERLAIQLEPDKTSTNTSYLRKGYIEFDGWSMNTKLMDLPTVIGSYKTIDKKNFYKTADICQILICKEGEPSEDEETAAEEPKVKRQDPIKADRKYRYPHGLTNPMKNCRKRRFRKTLKKKFVEAPEVEKEVKRLFRVDNDAASVKWELVTEEELNMGKAKKDMKEEAPLTTDESKVTVEAHDIFGALSDSDDDRPNADVDIDSEGDDSNTFFQTDSTKGTSQSGPTQFSKEMFPPKNEEKKEKGIVAQKLEKLRMEINQLRQQKIDLENNIAHCDNQVLLQRFKETLNDLNREIDQKVVDEESMSMMFS</sequence>
<keyword evidence="6" id="KW-0175">Coiled coil</keyword>
<dbReference type="GO" id="GO:0016251">
    <property type="term" value="F:RNA polymerase II general transcription initiation factor activity"/>
    <property type="evidence" value="ECO:0007669"/>
    <property type="project" value="TreeGrafter"/>
</dbReference>
<dbReference type="CDD" id="cd08047">
    <property type="entry name" value="TAF7"/>
    <property type="match status" value="1"/>
</dbReference>
<proteinExistence type="inferred from homology"/>
<dbReference type="GO" id="GO:0005669">
    <property type="term" value="C:transcription factor TFIID complex"/>
    <property type="evidence" value="ECO:0007669"/>
    <property type="project" value="InterPro"/>
</dbReference>
<evidence type="ECO:0000256" key="5">
    <source>
        <dbReference type="ARBA" id="ARBA00023242"/>
    </source>
</evidence>
<dbReference type="InterPro" id="IPR037817">
    <property type="entry name" value="TAF7"/>
</dbReference>
<dbReference type="PANTHER" id="PTHR12228">
    <property type="entry name" value="TRANSCRIPTION INITIATION FACTOR TFIID 55 KD SUBUNIT-RELATED"/>
    <property type="match status" value="1"/>
</dbReference>
<evidence type="ECO:0000256" key="2">
    <source>
        <dbReference type="ARBA" id="ARBA00009368"/>
    </source>
</evidence>
<evidence type="ECO:0000256" key="6">
    <source>
        <dbReference type="SAM" id="Coils"/>
    </source>
</evidence>
<keyword evidence="4" id="KW-0804">Transcription</keyword>
<dbReference type="EMBL" id="HG994583">
    <property type="protein sequence ID" value="CAF2922381.1"/>
    <property type="molecule type" value="Genomic_DNA"/>
</dbReference>
<dbReference type="InterPro" id="IPR006751">
    <property type="entry name" value="TAFII55_prot_cons_reg"/>
</dbReference>
<dbReference type="Proteomes" id="UP000675881">
    <property type="component" value="Chromosome 4"/>
</dbReference>
<keyword evidence="5" id="KW-0539">Nucleus</keyword>
<dbReference type="SMART" id="SM01370">
    <property type="entry name" value="TAFII55_N"/>
    <property type="match status" value="1"/>
</dbReference>
<feature type="region of interest" description="Disordered" evidence="7">
    <location>
        <begin position="285"/>
        <end position="341"/>
    </location>
</feature>
<dbReference type="PANTHER" id="PTHR12228:SF0">
    <property type="entry name" value="TATA-BOX BINDING PROTEIN ASSOCIATED FACTOR 7"/>
    <property type="match status" value="1"/>
</dbReference>
<protein>
    <submittedName>
        <fullName evidence="9">TAF7</fullName>
    </submittedName>
</protein>
<feature type="domain" description="TAFII55 protein conserved region" evidence="8">
    <location>
        <begin position="71"/>
        <end position="242"/>
    </location>
</feature>
<dbReference type="AlphaFoldDB" id="A0A7R8CT34"/>